<dbReference type="InterPro" id="IPR001660">
    <property type="entry name" value="SAM"/>
</dbReference>
<organism evidence="8 9">
    <name type="scientific">Rotaria socialis</name>
    <dbReference type="NCBI Taxonomy" id="392032"/>
    <lineage>
        <taxon>Eukaryota</taxon>
        <taxon>Metazoa</taxon>
        <taxon>Spiralia</taxon>
        <taxon>Gnathifera</taxon>
        <taxon>Rotifera</taxon>
        <taxon>Eurotatoria</taxon>
        <taxon>Bdelloidea</taxon>
        <taxon>Philodinida</taxon>
        <taxon>Philodinidae</taxon>
        <taxon>Rotaria</taxon>
    </lineage>
</organism>
<dbReference type="PANTHER" id="PTHR12247">
    <property type="entry name" value="POLYCOMB GROUP PROTEIN"/>
    <property type="match status" value="1"/>
</dbReference>
<dbReference type="PROSITE" id="PS51079">
    <property type="entry name" value="MBT"/>
    <property type="match status" value="2"/>
</dbReference>
<evidence type="ECO:0000256" key="6">
    <source>
        <dbReference type="SAM" id="MobiDB-lite"/>
    </source>
</evidence>
<keyword evidence="3" id="KW-0677">Repeat</keyword>
<dbReference type="GO" id="GO:0042393">
    <property type="term" value="F:histone binding"/>
    <property type="evidence" value="ECO:0007669"/>
    <property type="project" value="TreeGrafter"/>
</dbReference>
<feature type="region of interest" description="Disordered" evidence="6">
    <location>
        <begin position="170"/>
        <end position="196"/>
    </location>
</feature>
<proteinExistence type="predicted"/>
<dbReference type="GO" id="GO:0045892">
    <property type="term" value="P:negative regulation of DNA-templated transcription"/>
    <property type="evidence" value="ECO:0007669"/>
    <property type="project" value="TreeGrafter"/>
</dbReference>
<gene>
    <name evidence="8" type="ORF">QYT958_LOCUS15144</name>
</gene>
<dbReference type="InterPro" id="IPR004092">
    <property type="entry name" value="Mbt"/>
</dbReference>
<evidence type="ECO:0000313" key="9">
    <source>
        <dbReference type="Proteomes" id="UP000663848"/>
    </source>
</evidence>
<comment type="caution">
    <text evidence="8">The sequence shown here is derived from an EMBL/GenBank/DDBJ whole genome shotgun (WGS) entry which is preliminary data.</text>
</comment>
<dbReference type="Pfam" id="PF12140">
    <property type="entry name" value="SLED"/>
    <property type="match status" value="1"/>
</dbReference>
<evidence type="ECO:0000256" key="2">
    <source>
        <dbReference type="ARBA" id="ARBA00022491"/>
    </source>
</evidence>
<dbReference type="SUPFAM" id="SSF63748">
    <property type="entry name" value="Tudor/PWWP/MBT"/>
    <property type="match status" value="4"/>
</dbReference>
<dbReference type="Proteomes" id="UP000663848">
    <property type="component" value="Unassembled WGS sequence"/>
</dbReference>
<feature type="compositionally biased region" description="Basic and acidic residues" evidence="6">
    <location>
        <begin position="182"/>
        <end position="196"/>
    </location>
</feature>
<name>A0A821FZU1_9BILA</name>
<dbReference type="InterPro" id="IPR021987">
    <property type="entry name" value="SLED"/>
</dbReference>
<dbReference type="AlphaFoldDB" id="A0A821FZU1"/>
<feature type="region of interest" description="Disordered" evidence="6">
    <location>
        <begin position="989"/>
        <end position="1020"/>
    </location>
</feature>
<dbReference type="InterPro" id="IPR050548">
    <property type="entry name" value="PcG_chromatin_remod_factors"/>
</dbReference>
<dbReference type="Gene3D" id="2.30.30.140">
    <property type="match status" value="4"/>
</dbReference>
<sequence length="1145" mass="130755">MTRLDDQHITDNPTILELVEIAESSTVETSPSEAATTALEVVETTESSIVKTLPTEITTAASELVDSIVSNTATSLIITTVMNKVMDSTININTNGDISPSNSSILDLSQRTTMINTNNSNVIIEDWTNNSLCIYTDSINNDIIQTVENKTNFNIEQSLTDQYKNIPIKEDSMSDSSNINKSKLDTYDSNKKDNSPKSRITIHELQPCFNCSPLSLSDFLWSKYFSIINERSVSDEFFDHYLTSINTAFEIDMKLEYCYDTQRDLYWLTQIQLVSHSLVLLHYVGIPEDDTSKDFWAYIYGQRCHPIGWCKENSKLMLPPPIVTQRAVQPTTNNNTILSGSDKQITIDQGENEELQTPAAYLFDRNIGLNPVEQIKCGMLLEIQDINCPWTLWFVRVINNRGGRLHLRYVTSVNEEDSDNLSSDIHIFYLDWRVHSTGWTSNNSSIYFYHIPTCFKLSSIDKQKVIDMCLTESKTQFIPPNLFKDQEEIRKHRYTEGMKLEVYDNKTQNIYVGKVGHIHNEYYFDIVIDNENQYSFVAHATHPYILPAHWAAEHRFALMKGKGIRQSEDFWNLYTEKNHVDDLAPERLFNLITLNSNGNNRVEPGMKMEMIYTLNNNDYVFSVTLIHVVDHLMWLRIDNTSLFNGHDDDYLFYHVLPINSLDVFPVGWAKFNGFNLLTPIEYKVKINTYEQNRYDLFSSVTHHPKIPRIYLNEIYQLTLYINIRCFSGPHFCSSRLSRIPSQFGPGPYRNVLIDLFHHLLSASSTSTNTLRVLRRLEHSSNSESSSNFKTEYIKAAKKSSKLIRPISLPTNPYLIYQYIRHICTQLETCPNLISMKQIDSNCPDKCYILINTFALSIHSKHKRTQLRAGQNRQRKQKSLLCHLKPNPIIPTVPTNVLVNESSSIDQSKEILSNDNSSVITPIPGSDRKTRGFRLHIEPRTHTVTRTNKKQKLTSTVTIKQEPMDNNNIKIELSPSIAIPIKELKRTRLGKNKRSPSPSVTMNILSNSCSSSNKNKKNRRSPEMIIDSVSSCSNITIPKVEIQQSTFAISPIDTRNPVTWNVNDVCSYLNQSGCSFALKTIKEQEIDGAALLLLDDLPKVQDLLEFKLGPAVKFCDVVEKLRTQVIDTFHSSPSLKTSCLSATNTS</sequence>
<comment type="subcellular location">
    <subcellularLocation>
        <location evidence="1">Nucleus</location>
    </subcellularLocation>
</comment>
<dbReference type="SUPFAM" id="SSF47769">
    <property type="entry name" value="SAM/Pointed domain"/>
    <property type="match status" value="1"/>
</dbReference>
<dbReference type="PANTHER" id="PTHR12247:SF132">
    <property type="entry name" value="POLYCOMB PROTEIN SCM"/>
    <property type="match status" value="1"/>
</dbReference>
<dbReference type="SMART" id="SM00561">
    <property type="entry name" value="MBT"/>
    <property type="match status" value="3"/>
</dbReference>
<dbReference type="InterPro" id="IPR038348">
    <property type="entry name" value="SLED_sf"/>
</dbReference>
<evidence type="ECO:0000256" key="5">
    <source>
        <dbReference type="PROSITE-ProRule" id="PRU00459"/>
    </source>
</evidence>
<feature type="domain" description="SAM" evidence="7">
    <location>
        <begin position="1056"/>
        <end position="1123"/>
    </location>
</feature>
<dbReference type="Pfam" id="PF02820">
    <property type="entry name" value="MBT"/>
    <property type="match status" value="4"/>
</dbReference>
<dbReference type="EMBL" id="CAJOBR010002080">
    <property type="protein sequence ID" value="CAF4655569.1"/>
    <property type="molecule type" value="Genomic_DNA"/>
</dbReference>
<protein>
    <recommendedName>
        <fullName evidence="7">SAM domain-containing protein</fullName>
    </recommendedName>
</protein>
<dbReference type="InterPro" id="IPR013761">
    <property type="entry name" value="SAM/pointed_sf"/>
</dbReference>
<feature type="compositionally biased region" description="Polar residues" evidence="6">
    <location>
        <begin position="994"/>
        <end position="1004"/>
    </location>
</feature>
<dbReference type="GO" id="GO:0003682">
    <property type="term" value="F:chromatin binding"/>
    <property type="evidence" value="ECO:0007669"/>
    <property type="project" value="TreeGrafter"/>
</dbReference>
<evidence type="ECO:0000259" key="7">
    <source>
        <dbReference type="SMART" id="SM00454"/>
    </source>
</evidence>
<evidence type="ECO:0000313" key="8">
    <source>
        <dbReference type="EMBL" id="CAF4655569.1"/>
    </source>
</evidence>
<dbReference type="Gene3D" id="1.10.150.50">
    <property type="entry name" value="Transcription Factor, Ets-1"/>
    <property type="match status" value="1"/>
</dbReference>
<reference evidence="8" key="1">
    <citation type="submission" date="2021-02" db="EMBL/GenBank/DDBJ databases">
        <authorList>
            <person name="Nowell W R."/>
        </authorList>
    </citation>
    <scope>NUCLEOTIDE SEQUENCE</scope>
</reference>
<evidence type="ECO:0000256" key="1">
    <source>
        <dbReference type="ARBA" id="ARBA00004123"/>
    </source>
</evidence>
<keyword evidence="4" id="KW-0539">Nucleus</keyword>
<feature type="repeat" description="MBT" evidence="5">
    <location>
        <begin position="219"/>
        <end position="320"/>
    </location>
</feature>
<feature type="repeat" description="MBT" evidence="5">
    <location>
        <begin position="569"/>
        <end position="679"/>
    </location>
</feature>
<evidence type="ECO:0000256" key="3">
    <source>
        <dbReference type="ARBA" id="ARBA00022737"/>
    </source>
</evidence>
<evidence type="ECO:0000256" key="4">
    <source>
        <dbReference type="ARBA" id="ARBA00023242"/>
    </source>
</evidence>
<dbReference type="SMART" id="SM00454">
    <property type="entry name" value="SAM"/>
    <property type="match status" value="1"/>
</dbReference>
<keyword evidence="2" id="KW-0678">Repressor</keyword>
<accession>A0A821FZU1</accession>
<dbReference type="GO" id="GO:0005634">
    <property type="term" value="C:nucleus"/>
    <property type="evidence" value="ECO:0007669"/>
    <property type="project" value="UniProtKB-SubCell"/>
</dbReference>
<dbReference type="Gene3D" id="3.90.1150.190">
    <property type="entry name" value="SLED domain"/>
    <property type="match status" value="1"/>
</dbReference>